<name>A0A2P8FBK1_9RHOB</name>
<dbReference type="PANTHER" id="PTHR16263:SF4">
    <property type="entry name" value="TETRATRICOPEPTIDE REPEAT PROTEIN 38"/>
    <property type="match status" value="1"/>
</dbReference>
<comment type="similarity">
    <text evidence="1">Belongs to the TTC38 family.</text>
</comment>
<dbReference type="InterPro" id="IPR033891">
    <property type="entry name" value="TTC38"/>
</dbReference>
<evidence type="ECO:0000313" key="5">
    <source>
        <dbReference type="EMBL" id="PSL19068.1"/>
    </source>
</evidence>
<gene>
    <name evidence="5" type="ORF">CLV88_10711</name>
</gene>
<protein>
    <recommendedName>
        <fullName evidence="2">Tetratricopeptide repeat protein 38</fullName>
    </recommendedName>
</protein>
<evidence type="ECO:0000313" key="6">
    <source>
        <dbReference type="Proteomes" id="UP000240418"/>
    </source>
</evidence>
<comment type="caution">
    <text evidence="5">The sequence shown here is derived from an EMBL/GenBank/DDBJ whole genome shotgun (WGS) entry which is preliminary data.</text>
</comment>
<organism evidence="5 6">
    <name type="scientific">Shimia abyssi</name>
    <dbReference type="NCBI Taxonomy" id="1662395"/>
    <lineage>
        <taxon>Bacteria</taxon>
        <taxon>Pseudomonadati</taxon>
        <taxon>Pseudomonadota</taxon>
        <taxon>Alphaproteobacteria</taxon>
        <taxon>Rhodobacterales</taxon>
        <taxon>Roseobacteraceae</taxon>
    </lineage>
</organism>
<evidence type="ECO:0000256" key="4">
    <source>
        <dbReference type="ARBA" id="ARBA00022803"/>
    </source>
</evidence>
<dbReference type="InterPro" id="IPR011990">
    <property type="entry name" value="TPR-like_helical_dom_sf"/>
</dbReference>
<keyword evidence="6" id="KW-1185">Reference proteome</keyword>
<evidence type="ECO:0000256" key="3">
    <source>
        <dbReference type="ARBA" id="ARBA00022737"/>
    </source>
</evidence>
<dbReference type="Gene3D" id="1.25.40.10">
    <property type="entry name" value="Tetratricopeptide repeat domain"/>
    <property type="match status" value="1"/>
</dbReference>
<dbReference type="CDD" id="cd05804">
    <property type="entry name" value="StaR_like"/>
    <property type="match status" value="1"/>
</dbReference>
<sequence length="453" mass="49604">MYHDICTCEVSLTDSNAVSEWNGVILGVLSHGQAAPVHLGKLLELAPDWAMAHAIKGLMCFMLARREMVPVAIQSQQEAHRCLALGGATTRERLWCAALDEWIAGNPTGAVARVEQALLLNRADTISMKLSHGIRFMVGDSVGMRASVEAVLDAQGSDHELHGYVMGCHAFALEETGAYSEAERAGLIALNYAKDDAWGLHAVAHVYDMTHRTQKGIELIDGNHTAWSHCNNFRFHVWWHKALLHLDQGDVAQVLSLYDTKIRDEKTDDYRDFSNASSLLMRLELEGVDVGHRWTELADLAETRTDDGCLVFADLHYMLALSGDKRHDAAERLTARVAATAWDTGEPGITSQDPGLAAAEGLAAFGEANYSGAFAKLLTAQPRFNTIGGSHAQRDVFQRVLIESGMRAGKLDETETLLKQRNTLRSGEPDAFAQTRMDMIAKVRASQATVAAE</sequence>
<dbReference type="EMBL" id="PYGJ01000007">
    <property type="protein sequence ID" value="PSL19068.1"/>
    <property type="molecule type" value="Genomic_DNA"/>
</dbReference>
<evidence type="ECO:0000256" key="2">
    <source>
        <dbReference type="ARBA" id="ARBA00019992"/>
    </source>
</evidence>
<dbReference type="OrthoDB" id="9815900at2"/>
<dbReference type="Proteomes" id="UP000240418">
    <property type="component" value="Unassembled WGS sequence"/>
</dbReference>
<evidence type="ECO:0000256" key="1">
    <source>
        <dbReference type="ARBA" id="ARBA00005857"/>
    </source>
</evidence>
<dbReference type="PANTHER" id="PTHR16263">
    <property type="entry name" value="TETRATRICOPEPTIDE REPEAT PROTEIN 38"/>
    <property type="match status" value="1"/>
</dbReference>
<dbReference type="SUPFAM" id="SSF48452">
    <property type="entry name" value="TPR-like"/>
    <property type="match status" value="1"/>
</dbReference>
<keyword evidence="3" id="KW-0677">Repeat</keyword>
<dbReference type="RefSeq" id="WP_106608693.1">
    <property type="nucleotide sequence ID" value="NZ_PYGJ01000007.1"/>
</dbReference>
<proteinExistence type="inferred from homology"/>
<keyword evidence="4" id="KW-0802">TPR repeat</keyword>
<accession>A0A2P8FBK1</accession>
<reference evidence="5 6" key="1">
    <citation type="submission" date="2018-03" db="EMBL/GenBank/DDBJ databases">
        <title>Genomic Encyclopedia of Archaeal and Bacterial Type Strains, Phase II (KMG-II): from individual species to whole genera.</title>
        <authorList>
            <person name="Goeker M."/>
        </authorList>
    </citation>
    <scope>NUCLEOTIDE SEQUENCE [LARGE SCALE GENOMIC DNA]</scope>
    <source>
        <strain evidence="5 6">DSM 100673</strain>
    </source>
</reference>
<dbReference type="AlphaFoldDB" id="A0A2P8FBK1"/>